<gene>
    <name evidence="4" type="primary">LOC106576911</name>
</gene>
<feature type="region of interest" description="Disordered" evidence="1">
    <location>
        <begin position="170"/>
        <end position="190"/>
    </location>
</feature>
<dbReference type="PANTHER" id="PTHR16209">
    <property type="entry name" value="VESICULAR, OVEREXPRESSED IN CANCER, PROSURVIVAL PROTEIN 1"/>
    <property type="match status" value="1"/>
</dbReference>
<accession>A0A1S3N358</accession>
<evidence type="ECO:0000313" key="4">
    <source>
        <dbReference type="RefSeq" id="XP_014009918.1"/>
    </source>
</evidence>
<evidence type="ECO:0000256" key="2">
    <source>
        <dbReference type="SAM" id="Phobius"/>
    </source>
</evidence>
<dbReference type="InterPro" id="IPR021684">
    <property type="entry name" value="WBP1-like"/>
</dbReference>
<dbReference type="OrthoDB" id="10070083at2759"/>
<organism evidence="3 4">
    <name type="scientific">Salmo salar</name>
    <name type="common">Atlantic salmon</name>
    <dbReference type="NCBI Taxonomy" id="8030"/>
    <lineage>
        <taxon>Eukaryota</taxon>
        <taxon>Metazoa</taxon>
        <taxon>Chordata</taxon>
        <taxon>Craniata</taxon>
        <taxon>Vertebrata</taxon>
        <taxon>Euteleostomi</taxon>
        <taxon>Actinopterygii</taxon>
        <taxon>Neopterygii</taxon>
        <taxon>Teleostei</taxon>
        <taxon>Protacanthopterygii</taxon>
        <taxon>Salmoniformes</taxon>
        <taxon>Salmonidae</taxon>
        <taxon>Salmoninae</taxon>
        <taxon>Salmo</taxon>
    </lineage>
</organism>
<name>A0A1S3N358_SALSA</name>
<evidence type="ECO:0000313" key="3">
    <source>
        <dbReference type="Proteomes" id="UP001652741"/>
    </source>
</evidence>
<keyword evidence="2" id="KW-0472">Membrane</keyword>
<dbReference type="AlphaFoldDB" id="A0A1S3N358"/>
<dbReference type="RefSeq" id="XP_014009918.1">
    <property type="nucleotide sequence ID" value="XM_014154443.2"/>
</dbReference>
<sequence>MLHSTTPVIHAVQKKEKLNTKFFLTCPPLVASLLFLSPAHFVGFVIPAESIDGTMALLLEITQSRLVCHGDNNQSYVCGSDHCCGESQCCSYYYELWWFWLVWTLIIILMCCCVSQHRRYKQSFQQQRRQNEINLIVYREAHNNTQHLPFYLRFLPDYMLPTYEEVVDSTATPPPPYSPPPVSLSVHPAP</sequence>
<keyword evidence="3" id="KW-1185">Reference proteome</keyword>
<reference evidence="4" key="1">
    <citation type="submission" date="2025-08" db="UniProtKB">
        <authorList>
            <consortium name="RefSeq"/>
        </authorList>
    </citation>
    <scope>IDENTIFICATION</scope>
</reference>
<dbReference type="GeneID" id="106576911"/>
<feature type="compositionally biased region" description="Pro residues" evidence="1">
    <location>
        <begin position="172"/>
        <end position="182"/>
    </location>
</feature>
<dbReference type="KEGG" id="sasa:106576911"/>
<dbReference type="PANTHER" id="PTHR16209:SF4">
    <property type="entry name" value="WW DOMAIN BINDING PROTEIN 1-LIKE"/>
    <property type="match status" value="1"/>
</dbReference>
<protein>
    <submittedName>
        <fullName evidence="4">WW domain binding protein 1-like isoform X1</fullName>
    </submittedName>
</protein>
<proteinExistence type="predicted"/>
<keyword evidence="2" id="KW-0812">Transmembrane</keyword>
<dbReference type="InterPro" id="IPR051994">
    <property type="entry name" value="WW_domain-binding"/>
</dbReference>
<dbReference type="Pfam" id="PF11669">
    <property type="entry name" value="WBP-1"/>
    <property type="match status" value="1"/>
</dbReference>
<evidence type="ECO:0000256" key="1">
    <source>
        <dbReference type="SAM" id="MobiDB-lite"/>
    </source>
</evidence>
<feature type="transmembrane region" description="Helical" evidence="2">
    <location>
        <begin position="97"/>
        <end position="115"/>
    </location>
</feature>
<feature type="transmembrane region" description="Helical" evidence="2">
    <location>
        <begin position="22"/>
        <end position="46"/>
    </location>
</feature>
<dbReference type="Proteomes" id="UP001652741">
    <property type="component" value="Chromosome ssa18"/>
</dbReference>
<keyword evidence="2" id="KW-1133">Transmembrane helix</keyword>